<keyword evidence="5" id="KW-0067">ATP-binding</keyword>
<evidence type="ECO:0000256" key="5">
    <source>
        <dbReference type="ARBA" id="ARBA00022840"/>
    </source>
</evidence>
<evidence type="ECO:0000256" key="7">
    <source>
        <dbReference type="ARBA" id="ARBA00047428"/>
    </source>
</evidence>
<evidence type="ECO:0000256" key="6">
    <source>
        <dbReference type="ARBA" id="ARBA00023277"/>
    </source>
</evidence>
<dbReference type="EC" id="2.7.7.70" evidence="1"/>
<dbReference type="EMBL" id="BRXS01000004">
    <property type="protein sequence ID" value="GLC26616.1"/>
    <property type="molecule type" value="Genomic_DNA"/>
</dbReference>
<dbReference type="GO" id="GO:0005524">
    <property type="term" value="F:ATP binding"/>
    <property type="evidence" value="ECO:0007669"/>
    <property type="project" value="UniProtKB-KW"/>
</dbReference>
<dbReference type="InterPro" id="IPR011914">
    <property type="entry name" value="RfaE_dom_II"/>
</dbReference>
<evidence type="ECO:0000313" key="9">
    <source>
        <dbReference type="EMBL" id="GLC26616.1"/>
    </source>
</evidence>
<dbReference type="GO" id="GO:0016779">
    <property type="term" value="F:nucleotidyltransferase activity"/>
    <property type="evidence" value="ECO:0007669"/>
    <property type="project" value="UniProtKB-KW"/>
</dbReference>
<reference evidence="9" key="1">
    <citation type="submission" date="2022-08" db="EMBL/GenBank/DDBJ databases">
        <title>Draft genome sequencing of Roseisolibacter agri AW1220.</title>
        <authorList>
            <person name="Tobiishi Y."/>
            <person name="Tonouchi A."/>
        </authorList>
    </citation>
    <scope>NUCLEOTIDE SEQUENCE</scope>
    <source>
        <strain evidence="9">AW1220</strain>
    </source>
</reference>
<keyword evidence="3" id="KW-0548">Nucleotidyltransferase</keyword>
<dbReference type="NCBIfam" id="TIGR00125">
    <property type="entry name" value="cyt_tran_rel"/>
    <property type="match status" value="1"/>
</dbReference>
<keyword evidence="4" id="KW-0547">Nucleotide-binding</keyword>
<dbReference type="InterPro" id="IPR004821">
    <property type="entry name" value="Cyt_trans-like"/>
</dbReference>
<dbReference type="GO" id="GO:0016773">
    <property type="term" value="F:phosphotransferase activity, alcohol group as acceptor"/>
    <property type="evidence" value="ECO:0007669"/>
    <property type="project" value="InterPro"/>
</dbReference>
<dbReference type="SUPFAM" id="SSF52374">
    <property type="entry name" value="Nucleotidylyl transferase"/>
    <property type="match status" value="1"/>
</dbReference>
<evidence type="ECO:0000256" key="2">
    <source>
        <dbReference type="ARBA" id="ARBA00022679"/>
    </source>
</evidence>
<keyword evidence="6" id="KW-0119">Carbohydrate metabolism</keyword>
<comment type="caution">
    <text evidence="9">The sequence shown here is derived from an EMBL/GenBank/DDBJ whole genome shotgun (WGS) entry which is preliminary data.</text>
</comment>
<gene>
    <name evidence="9" type="ORF">rosag_31290</name>
</gene>
<sequence length="167" mass="18141">MVSPVVELAFDPARKIMGWDEARAWRATQRGRLVFTNGVFDLLHPGHIDVLVGSRRQGDALVVGLNADASVRRLKGPERPVRSEAERAYVLAALAAVDAVVVFAEDTPLELVRWLQPDVIVKGGDYREDTIVGAPEVRARGGDVVVIPLTPGQSTTSIIEKLRGGIR</sequence>
<dbReference type="Proteomes" id="UP001161325">
    <property type="component" value="Unassembled WGS sequence"/>
</dbReference>
<comment type="catalytic activity">
    <reaction evidence="7">
        <text>D-glycero-beta-D-manno-heptose 1-phosphate + ATP + H(+) = ADP-D-glycero-beta-D-manno-heptose + diphosphate</text>
        <dbReference type="Rhea" id="RHEA:27465"/>
        <dbReference type="ChEBI" id="CHEBI:15378"/>
        <dbReference type="ChEBI" id="CHEBI:30616"/>
        <dbReference type="ChEBI" id="CHEBI:33019"/>
        <dbReference type="ChEBI" id="CHEBI:59967"/>
        <dbReference type="ChEBI" id="CHEBI:61593"/>
        <dbReference type="EC" id="2.7.7.70"/>
    </reaction>
</comment>
<keyword evidence="10" id="KW-1185">Reference proteome</keyword>
<dbReference type="AlphaFoldDB" id="A0AA37QCZ7"/>
<dbReference type="InterPro" id="IPR050385">
    <property type="entry name" value="Archaeal_FAD_synthase"/>
</dbReference>
<dbReference type="Pfam" id="PF01467">
    <property type="entry name" value="CTP_transf_like"/>
    <property type="match status" value="1"/>
</dbReference>
<evidence type="ECO:0000256" key="3">
    <source>
        <dbReference type="ARBA" id="ARBA00022695"/>
    </source>
</evidence>
<organism evidence="9 10">
    <name type="scientific">Roseisolibacter agri</name>
    <dbReference type="NCBI Taxonomy" id="2014610"/>
    <lineage>
        <taxon>Bacteria</taxon>
        <taxon>Pseudomonadati</taxon>
        <taxon>Gemmatimonadota</taxon>
        <taxon>Gemmatimonadia</taxon>
        <taxon>Gemmatimonadales</taxon>
        <taxon>Gemmatimonadaceae</taxon>
        <taxon>Roseisolibacter</taxon>
    </lineage>
</organism>
<dbReference type="NCBIfam" id="TIGR02199">
    <property type="entry name" value="rfaE_dom_II"/>
    <property type="match status" value="1"/>
</dbReference>
<dbReference type="PANTHER" id="PTHR43793">
    <property type="entry name" value="FAD SYNTHASE"/>
    <property type="match status" value="1"/>
</dbReference>
<evidence type="ECO:0000313" key="10">
    <source>
        <dbReference type="Proteomes" id="UP001161325"/>
    </source>
</evidence>
<dbReference type="InterPro" id="IPR014729">
    <property type="entry name" value="Rossmann-like_a/b/a_fold"/>
</dbReference>
<dbReference type="PANTHER" id="PTHR43793:SF2">
    <property type="entry name" value="BIFUNCTIONAL PROTEIN HLDE"/>
    <property type="match status" value="1"/>
</dbReference>
<accession>A0AA37QCZ7</accession>
<feature type="domain" description="Cytidyltransferase-like" evidence="8">
    <location>
        <begin position="35"/>
        <end position="130"/>
    </location>
</feature>
<keyword evidence="2" id="KW-0808">Transferase</keyword>
<name>A0AA37QCZ7_9BACT</name>
<dbReference type="Gene3D" id="3.40.50.620">
    <property type="entry name" value="HUPs"/>
    <property type="match status" value="1"/>
</dbReference>
<evidence type="ECO:0000256" key="1">
    <source>
        <dbReference type="ARBA" id="ARBA00012519"/>
    </source>
</evidence>
<evidence type="ECO:0000259" key="8">
    <source>
        <dbReference type="Pfam" id="PF01467"/>
    </source>
</evidence>
<dbReference type="GO" id="GO:0005975">
    <property type="term" value="P:carbohydrate metabolic process"/>
    <property type="evidence" value="ECO:0007669"/>
    <property type="project" value="InterPro"/>
</dbReference>
<protein>
    <recommendedName>
        <fullName evidence="1">D-glycero-beta-D-manno-heptose 1-phosphate adenylyltransferase</fullName>
        <ecNumber evidence="1">2.7.7.70</ecNumber>
    </recommendedName>
</protein>
<evidence type="ECO:0000256" key="4">
    <source>
        <dbReference type="ARBA" id="ARBA00022741"/>
    </source>
</evidence>
<proteinExistence type="predicted"/>